<keyword evidence="3 5" id="KW-0547">Nucleotide-binding</keyword>
<keyword evidence="1 5" id="KW-0808">Transferase</keyword>
<protein>
    <recommendedName>
        <fullName evidence="5">RNA-directed RNA polymerase</fullName>
        <ecNumber evidence="5">2.7.7.48</ecNumber>
    </recommendedName>
</protein>
<reference evidence="6" key="1">
    <citation type="journal article" date="2016" name="Nature">
        <title>Redefining the invertebrate RNA virosphere.</title>
        <authorList>
            <person name="Shi M."/>
            <person name="Lin X.D."/>
            <person name="Tian J.H."/>
            <person name="Chen L.J."/>
            <person name="Chen X."/>
            <person name="Li C.X."/>
            <person name="Qin X.C."/>
            <person name="Li J."/>
            <person name="Cao J.P."/>
            <person name="Eden J.S."/>
            <person name="Buchmann J."/>
            <person name="Wang W."/>
            <person name="Xu J."/>
            <person name="Holmes E.C."/>
            <person name="Zhang Y.Z."/>
        </authorList>
    </citation>
    <scope>NUCLEOTIDE SEQUENCE</scope>
    <source>
        <strain evidence="6">BHCL81631</strain>
    </source>
</reference>
<dbReference type="EMBL" id="KX882944">
    <property type="protein sequence ID" value="APG75984.1"/>
    <property type="molecule type" value="Genomic_RNA"/>
</dbReference>
<evidence type="ECO:0000256" key="5">
    <source>
        <dbReference type="RuleBase" id="RU364050"/>
    </source>
</evidence>
<dbReference type="GO" id="GO:0000166">
    <property type="term" value="F:nucleotide binding"/>
    <property type="evidence" value="ECO:0007669"/>
    <property type="project" value="UniProtKB-KW"/>
</dbReference>
<evidence type="ECO:0000313" key="6">
    <source>
        <dbReference type="EMBL" id="APG75984.1"/>
    </source>
</evidence>
<dbReference type="Pfam" id="PF02123">
    <property type="entry name" value="RdRP_4"/>
    <property type="match status" value="1"/>
</dbReference>
<evidence type="ECO:0000256" key="1">
    <source>
        <dbReference type="ARBA" id="ARBA00022679"/>
    </source>
</evidence>
<dbReference type="SUPFAM" id="SSF56672">
    <property type="entry name" value="DNA/RNA polymerases"/>
    <property type="match status" value="1"/>
</dbReference>
<dbReference type="InterPro" id="IPR001795">
    <property type="entry name" value="RNA-dir_pol_luteovirus"/>
</dbReference>
<dbReference type="GO" id="GO:0003968">
    <property type="term" value="F:RNA-directed RNA polymerase activity"/>
    <property type="evidence" value="ECO:0007669"/>
    <property type="project" value="UniProtKB-KW"/>
</dbReference>
<evidence type="ECO:0000256" key="2">
    <source>
        <dbReference type="ARBA" id="ARBA00022695"/>
    </source>
</evidence>
<evidence type="ECO:0000256" key="4">
    <source>
        <dbReference type="ARBA" id="ARBA00048744"/>
    </source>
</evidence>
<dbReference type="EC" id="2.7.7.48" evidence="5"/>
<proteinExistence type="predicted"/>
<sequence>MLESQDERVPGRRTTVRPWSGDLARPLRSQLLVALDGADVRRVVGQYGDAAALLPNVEKLDGLRRARIRVPPAFPRLGEAFTPALYMHYRSLTILGHVQLSKTLLGVLSALEKRLRKDESVRGSEDDCVRQALKRLSTLAFERVYSKGPGWMFLVHLHNLGGKRAYTHEQVNERVKQWVSEGRVFEHEEWWQKRLDSVFAGWGGHAASTPHLSFADFCNDPVRWGTSGGAPRVEFQGDKYRSKWAWAFRQLFGPDGRADPQSADLYQAARAAGGDVARVALKEQSDKTREIITTPMASYLRQTYLLYRWGKPNLPSPISNDAWLPEYQRMLYAWYGAIDAENFDHCAPGAFVLSIIERLGALDSETAAVAAEELKHLRSLRVLCPDGTTFRWKKGVLSGWRLTSLLGTLATHCAAQWVTEAVGAGGMIWGALGDDLTLASNSFEVSSTTLVKAYEEFGLRTNPAKTTAGASGEFLRKVYTPHGVFAYPGLGLKSIFWKTPWAGDTDPTAPDELSSMWLTWLSRLLPFRRNDDIVTWVRKECVADLRRWNPALSAAQYEALLATPIPAGGAGCIEMAARPDKWVSAKPVTESRAQGFFSHFGLVRKGEMRLHKAKVLDSLSAANQERLVDQLQRLRESPHRARLPRDINLTTALWRWFVDDAQPATEIAKTLKIQLPRGLRVAGKNAILGHILGSGDHTVVSSSIQTTPETDVSLSYAVNSVIATYIQQRRNANTRDVRAAGVQLGQHRLYKTSAVRGTW</sequence>
<organism evidence="6">
    <name type="scientific">Beihai toti-like virus 2</name>
    <dbReference type="NCBI Taxonomy" id="1922732"/>
    <lineage>
        <taxon>Viruses</taxon>
        <taxon>Riboviria</taxon>
    </lineage>
</organism>
<dbReference type="GO" id="GO:0003723">
    <property type="term" value="F:RNA binding"/>
    <property type="evidence" value="ECO:0007669"/>
    <property type="project" value="InterPro"/>
</dbReference>
<keyword evidence="5" id="KW-0693">Viral RNA replication</keyword>
<keyword evidence="2 5" id="KW-0548">Nucleotidyltransferase</keyword>
<accession>A0A1L3KF40</accession>
<evidence type="ECO:0000256" key="3">
    <source>
        <dbReference type="ARBA" id="ARBA00022741"/>
    </source>
</evidence>
<dbReference type="GO" id="GO:0006351">
    <property type="term" value="P:DNA-templated transcription"/>
    <property type="evidence" value="ECO:0007669"/>
    <property type="project" value="InterPro"/>
</dbReference>
<dbReference type="InterPro" id="IPR043502">
    <property type="entry name" value="DNA/RNA_pol_sf"/>
</dbReference>
<name>A0A1L3KF40_9VIRU</name>
<keyword evidence="5" id="KW-0696">RNA-directed RNA polymerase</keyword>
<comment type="catalytic activity">
    <reaction evidence="4 5">
        <text>RNA(n) + a ribonucleoside 5'-triphosphate = RNA(n+1) + diphosphate</text>
        <dbReference type="Rhea" id="RHEA:21248"/>
        <dbReference type="Rhea" id="RHEA-COMP:14527"/>
        <dbReference type="Rhea" id="RHEA-COMP:17342"/>
        <dbReference type="ChEBI" id="CHEBI:33019"/>
        <dbReference type="ChEBI" id="CHEBI:61557"/>
        <dbReference type="ChEBI" id="CHEBI:140395"/>
        <dbReference type="EC" id="2.7.7.48"/>
    </reaction>
</comment>